<dbReference type="EMBL" id="BMYO01000017">
    <property type="protein sequence ID" value="GHD70046.1"/>
    <property type="molecule type" value="Genomic_DNA"/>
</dbReference>
<protein>
    <recommendedName>
        <fullName evidence="3">DUF3293 domain-containing protein</fullName>
    </recommendedName>
</protein>
<dbReference type="RefSeq" id="WP_189462492.1">
    <property type="nucleotide sequence ID" value="NZ_BMYO01000017.1"/>
</dbReference>
<dbReference type="InterPro" id="IPR021710">
    <property type="entry name" value="DUF3293"/>
</dbReference>
<gene>
    <name evidence="1" type="ORF">GCM10007350_37510</name>
</gene>
<sequence>MDAAERQRLEAAYRATRYVVPELHLSLRIGRHHPDLDAVLHQHGVVAWAFVSAANPRSVALCEYENRARHQNLLETLHRRGFVCFDGLGEPLLAGWTPEPSVLVLGLSQDEAIRLGRDFDQHAVVHGALQGAALLCWCDAPAAV</sequence>
<proteinExistence type="predicted"/>
<evidence type="ECO:0008006" key="3">
    <source>
        <dbReference type="Google" id="ProtNLM"/>
    </source>
</evidence>
<dbReference type="Proteomes" id="UP000604737">
    <property type="component" value="Unassembled WGS sequence"/>
</dbReference>
<reference evidence="2" key="1">
    <citation type="journal article" date="2019" name="Int. J. Syst. Evol. Microbiol.">
        <title>The Global Catalogue of Microorganisms (GCM) 10K type strain sequencing project: providing services to taxonomists for standard genome sequencing and annotation.</title>
        <authorList>
            <consortium name="The Broad Institute Genomics Platform"/>
            <consortium name="The Broad Institute Genome Sequencing Center for Infectious Disease"/>
            <person name="Wu L."/>
            <person name="Ma J."/>
        </authorList>
    </citation>
    <scope>NUCLEOTIDE SEQUENCE [LARGE SCALE GENOMIC DNA]</scope>
    <source>
        <strain evidence="2">KCTC 23701</strain>
    </source>
</reference>
<evidence type="ECO:0000313" key="1">
    <source>
        <dbReference type="EMBL" id="GHD70046.1"/>
    </source>
</evidence>
<keyword evidence="2" id="KW-1185">Reference proteome</keyword>
<comment type="caution">
    <text evidence="1">The sequence shown here is derived from an EMBL/GenBank/DDBJ whole genome shotgun (WGS) entry which is preliminary data.</text>
</comment>
<accession>A0ABQ3H8B7</accession>
<dbReference type="Pfam" id="PF11697">
    <property type="entry name" value="DUF3293"/>
    <property type="match status" value="1"/>
</dbReference>
<name>A0ABQ3H8B7_9NEIS</name>
<organism evidence="1 2">
    <name type="scientific">Jeongeupia chitinilytica</name>
    <dbReference type="NCBI Taxonomy" id="1041641"/>
    <lineage>
        <taxon>Bacteria</taxon>
        <taxon>Pseudomonadati</taxon>
        <taxon>Pseudomonadota</taxon>
        <taxon>Betaproteobacteria</taxon>
        <taxon>Neisseriales</taxon>
        <taxon>Chitinibacteraceae</taxon>
        <taxon>Jeongeupia</taxon>
    </lineage>
</organism>
<evidence type="ECO:0000313" key="2">
    <source>
        <dbReference type="Proteomes" id="UP000604737"/>
    </source>
</evidence>